<dbReference type="GO" id="GO:0034472">
    <property type="term" value="P:snRNA 3'-end processing"/>
    <property type="evidence" value="ECO:0007669"/>
    <property type="project" value="InterPro"/>
</dbReference>
<keyword evidence="4" id="KW-0158">Chromosome</keyword>
<keyword evidence="8" id="KW-1185">Reference proteome</keyword>
<dbReference type="GO" id="GO:0005694">
    <property type="term" value="C:chromosome"/>
    <property type="evidence" value="ECO:0007669"/>
    <property type="project" value="UniProtKB-SubCell"/>
</dbReference>
<dbReference type="InterPro" id="IPR057980">
    <property type="entry name" value="TPR_INTS8"/>
</dbReference>
<protein>
    <submittedName>
        <fullName evidence="9">Integrator complex subunit 8</fullName>
    </submittedName>
</protein>
<evidence type="ECO:0000313" key="8">
    <source>
        <dbReference type="Proteomes" id="UP000046395"/>
    </source>
</evidence>
<feature type="compositionally biased region" description="Polar residues" evidence="6">
    <location>
        <begin position="704"/>
        <end position="713"/>
    </location>
</feature>
<evidence type="ECO:0000256" key="3">
    <source>
        <dbReference type="ARBA" id="ARBA00007147"/>
    </source>
</evidence>
<keyword evidence="5" id="KW-0539">Nucleus</keyword>
<evidence type="ECO:0000256" key="4">
    <source>
        <dbReference type="ARBA" id="ARBA00022454"/>
    </source>
</evidence>
<name>A0A5S6Q947_TRIMR</name>
<evidence type="ECO:0000256" key="2">
    <source>
        <dbReference type="ARBA" id="ARBA00004286"/>
    </source>
</evidence>
<dbReference type="WBParaSite" id="TMUE_1000003846.1">
    <property type="protein sequence ID" value="TMUE_1000003846.1"/>
    <property type="gene ID" value="WBGene00291061"/>
</dbReference>
<evidence type="ECO:0000256" key="6">
    <source>
        <dbReference type="SAM" id="MobiDB-lite"/>
    </source>
</evidence>
<dbReference type="AlphaFoldDB" id="A0A5S6Q947"/>
<dbReference type="STRING" id="70415.A0A5S6Q947"/>
<evidence type="ECO:0000256" key="1">
    <source>
        <dbReference type="ARBA" id="ARBA00004123"/>
    </source>
</evidence>
<comment type="similarity">
    <text evidence="3">Belongs to the Integrator subunit 8 family.</text>
</comment>
<sequence length="964" mass="110244">MQALNFLEVAPSPNWIDYYLNVDKLRSLLFSSENELVERALVQVTTEFCEQARTLESRLRLFHGSDEERSFVEKRTGKLKAMGWLVCAHWNWNLFTIRDCLGIVNSRYLIEEFCKMVIPSFTSLVDMFAVDPVTMTSGLQRFLVGLSARWILHCAVHEHFIDMSSRRLPFPPCQNNTRPNLQDMYQLCITEVEAMTTAARKFLLRFCGDSSAVLLLPGVSCFGFSSADDDVVNFMPDACDQISHESQRVMALFDLGEHFFFEQKYDEARESFSLILPQLSVIQEQVGTHCYADLETLHGYALALNLPFSEDIVPPVVHVLNDAPSEQTAVYLLEDIPKKTVSLVRRMRIEERASETLLPVYAEVFSANMIRNFQDGVAVARPLLTFVSRSENLAIFCLTLIKAKKLGLLRCGWTVRPFLEFLCHHIPNLFDSLASCGLLNLLGEDERPSSPSLARSDFDRGLLADGSHDFRKELFSGMDLWEMIGCPSASEFKESISKADSAKRLHRSEVFTSNAMLDFREPLIRSDSDCMRLCLFHLDVLLKVDHHQSIKDWLEACRSVLSPGVVNRIGMEFISEQLRRELIIWHRCLDTGIKRDMTNWSQSFAASIRSYIADQRRLSIDSNQASDLNCLLTCFLLNMRDWEYILCQDHNGLHGKYVDFAKVLAALCFEVSKDGPNTRVYARDFFDIVTTAFSTSGQMKRASSGGSTPLTTPRDSDGPFLNRKQFISMLQLIKEPLSISILLSFFCKIFNNSQHILLELVAEYSSLWPATLQSTNSFEVSFLTEALEAVLMNAMSTQPGNPFWLRTYADYYLSMNNYNCALAYYLKALMTKSFYFTVGLSSNFLDKRMLNNMIKCCNKLRYHTLEALLCQCTDPPNYALACNACTLSCSWDGSECFYTFAWDNTMLECFIAIMTSRKQKRRRKLLLNEMARPELNCCNKPNVLNTVIRRRKAEFFRQLCSFLL</sequence>
<feature type="region of interest" description="Disordered" evidence="6">
    <location>
        <begin position="698"/>
        <end position="717"/>
    </location>
</feature>
<dbReference type="GO" id="GO:0032039">
    <property type="term" value="C:integrator complex"/>
    <property type="evidence" value="ECO:0007669"/>
    <property type="project" value="TreeGrafter"/>
</dbReference>
<accession>A0A5S6Q947</accession>
<organism evidence="8 9">
    <name type="scientific">Trichuris muris</name>
    <name type="common">Mouse whipworm</name>
    <dbReference type="NCBI Taxonomy" id="70415"/>
    <lineage>
        <taxon>Eukaryota</taxon>
        <taxon>Metazoa</taxon>
        <taxon>Ecdysozoa</taxon>
        <taxon>Nematoda</taxon>
        <taxon>Enoplea</taxon>
        <taxon>Dorylaimia</taxon>
        <taxon>Trichinellida</taxon>
        <taxon>Trichuridae</taxon>
        <taxon>Trichuris</taxon>
    </lineage>
</organism>
<dbReference type="Proteomes" id="UP000046395">
    <property type="component" value="Unassembled WGS sequence"/>
</dbReference>
<evidence type="ECO:0000313" key="9">
    <source>
        <dbReference type="WBParaSite" id="TMUE_1000003846.1"/>
    </source>
</evidence>
<dbReference type="Pfam" id="PF25756">
    <property type="entry name" value="TPR_INTS8"/>
    <property type="match status" value="1"/>
</dbReference>
<feature type="domain" description="INTS8 TPR repeats" evidence="7">
    <location>
        <begin position="481"/>
        <end position="961"/>
    </location>
</feature>
<proteinExistence type="inferred from homology"/>
<dbReference type="PANTHER" id="PTHR13350">
    <property type="entry name" value="INTEGRATOR COMPLEX SUBUNIT 8"/>
    <property type="match status" value="1"/>
</dbReference>
<dbReference type="InterPro" id="IPR038751">
    <property type="entry name" value="INTS8"/>
</dbReference>
<evidence type="ECO:0000256" key="5">
    <source>
        <dbReference type="ARBA" id="ARBA00023242"/>
    </source>
</evidence>
<evidence type="ECO:0000259" key="7">
    <source>
        <dbReference type="Pfam" id="PF25756"/>
    </source>
</evidence>
<dbReference type="PANTHER" id="PTHR13350:SF1">
    <property type="entry name" value="INTEGRATOR COMPLEX SUBUNIT 8"/>
    <property type="match status" value="1"/>
</dbReference>
<comment type="subcellular location">
    <subcellularLocation>
        <location evidence="2">Chromosome</location>
    </subcellularLocation>
    <subcellularLocation>
        <location evidence="1">Nucleus</location>
    </subcellularLocation>
</comment>
<reference evidence="9" key="1">
    <citation type="submission" date="2019-12" db="UniProtKB">
        <authorList>
            <consortium name="WormBaseParasite"/>
        </authorList>
    </citation>
    <scope>IDENTIFICATION</scope>
</reference>